<protein>
    <submittedName>
        <fullName evidence="1">6287_t:CDS:1</fullName>
    </submittedName>
</protein>
<dbReference type="Proteomes" id="UP000789706">
    <property type="component" value="Unassembled WGS sequence"/>
</dbReference>
<evidence type="ECO:0000313" key="2">
    <source>
        <dbReference type="Proteomes" id="UP000789706"/>
    </source>
</evidence>
<name>A0A9N8UWI1_9GLOM</name>
<proteinExistence type="predicted"/>
<accession>A0A9N8UWI1</accession>
<gene>
    <name evidence="1" type="ORF">DEBURN_LOCUS479</name>
</gene>
<organism evidence="1 2">
    <name type="scientific">Diversispora eburnea</name>
    <dbReference type="NCBI Taxonomy" id="1213867"/>
    <lineage>
        <taxon>Eukaryota</taxon>
        <taxon>Fungi</taxon>
        <taxon>Fungi incertae sedis</taxon>
        <taxon>Mucoromycota</taxon>
        <taxon>Glomeromycotina</taxon>
        <taxon>Glomeromycetes</taxon>
        <taxon>Diversisporales</taxon>
        <taxon>Diversisporaceae</taxon>
        <taxon>Diversispora</taxon>
    </lineage>
</organism>
<reference evidence="1" key="1">
    <citation type="submission" date="2021-06" db="EMBL/GenBank/DDBJ databases">
        <authorList>
            <person name="Kallberg Y."/>
            <person name="Tangrot J."/>
            <person name="Rosling A."/>
        </authorList>
    </citation>
    <scope>NUCLEOTIDE SEQUENCE</scope>
    <source>
        <strain evidence="1">AZ414A</strain>
    </source>
</reference>
<dbReference type="AlphaFoldDB" id="A0A9N8UWI1"/>
<sequence length="106" mass="11709">MSLLSPVEAGTYVPSLMTEVVQGLLQGFLVNSIEDNIEFINSPPGAVELTHLLYQAYNGEDSFLIHNLLDFLTNCIASLVENNVNLQDNQNFCQKDGSLDAKQLYS</sequence>
<keyword evidence="2" id="KW-1185">Reference proteome</keyword>
<dbReference type="OrthoDB" id="2386115at2759"/>
<dbReference type="EMBL" id="CAJVPK010000016">
    <property type="protein sequence ID" value="CAG8433523.1"/>
    <property type="molecule type" value="Genomic_DNA"/>
</dbReference>
<evidence type="ECO:0000313" key="1">
    <source>
        <dbReference type="EMBL" id="CAG8433523.1"/>
    </source>
</evidence>
<comment type="caution">
    <text evidence="1">The sequence shown here is derived from an EMBL/GenBank/DDBJ whole genome shotgun (WGS) entry which is preliminary data.</text>
</comment>